<proteinExistence type="inferred from homology"/>
<dbReference type="GO" id="GO:0005881">
    <property type="term" value="C:cytoplasmic microtubule"/>
    <property type="evidence" value="ECO:0007669"/>
    <property type="project" value="UniProtKB-ARBA"/>
</dbReference>
<dbReference type="InterPro" id="IPR048492">
    <property type="entry name" value="Stu2_CTS"/>
</dbReference>
<dbReference type="GO" id="GO:0046785">
    <property type="term" value="P:microtubule polymerization"/>
    <property type="evidence" value="ECO:0007669"/>
    <property type="project" value="InterPro"/>
</dbReference>
<feature type="domain" description="TOG" evidence="9">
    <location>
        <begin position="271"/>
        <end position="503"/>
    </location>
</feature>
<dbReference type="PANTHER" id="PTHR12609">
    <property type="entry name" value="MICROTUBULE ASSOCIATED PROTEIN XMAP215"/>
    <property type="match status" value="1"/>
</dbReference>
<evidence type="ECO:0000256" key="8">
    <source>
        <dbReference type="SAM" id="MobiDB-lite"/>
    </source>
</evidence>
<name>A0A1E3NKI8_9ASCO</name>
<evidence type="ECO:0000256" key="7">
    <source>
        <dbReference type="SAM" id="Coils"/>
    </source>
</evidence>
<evidence type="ECO:0000259" key="9">
    <source>
        <dbReference type="SMART" id="SM01349"/>
    </source>
</evidence>
<keyword evidence="11" id="KW-1185">Reference proteome</keyword>
<protein>
    <recommendedName>
        <fullName evidence="9">TOG domain-containing protein</fullName>
    </recommendedName>
</protein>
<accession>A0A1E3NKI8</accession>
<evidence type="ECO:0000256" key="5">
    <source>
        <dbReference type="ARBA" id="ARBA00025722"/>
    </source>
</evidence>
<dbReference type="GO" id="GO:0044732">
    <property type="term" value="C:mitotic spindle pole body"/>
    <property type="evidence" value="ECO:0007669"/>
    <property type="project" value="UniProtKB-ARBA"/>
</dbReference>
<dbReference type="AlphaFoldDB" id="A0A1E3NKI8"/>
<organism evidence="10 11">
    <name type="scientific">Pichia membranifaciens NRRL Y-2026</name>
    <dbReference type="NCBI Taxonomy" id="763406"/>
    <lineage>
        <taxon>Eukaryota</taxon>
        <taxon>Fungi</taxon>
        <taxon>Dikarya</taxon>
        <taxon>Ascomycota</taxon>
        <taxon>Saccharomycotina</taxon>
        <taxon>Pichiomycetes</taxon>
        <taxon>Pichiales</taxon>
        <taxon>Pichiaceae</taxon>
        <taxon>Pichia</taxon>
    </lineage>
</organism>
<dbReference type="PROSITE" id="PS50077">
    <property type="entry name" value="HEAT_REPEAT"/>
    <property type="match status" value="1"/>
</dbReference>
<dbReference type="STRING" id="763406.A0A1E3NKI8"/>
<dbReference type="GO" id="GO:0061863">
    <property type="term" value="F:microtubule plus end polymerase"/>
    <property type="evidence" value="ECO:0007669"/>
    <property type="project" value="InterPro"/>
</dbReference>
<dbReference type="Pfam" id="PF21041">
    <property type="entry name" value="XMAP215_CLASP_TOG"/>
    <property type="match status" value="2"/>
</dbReference>
<comment type="subcellular location">
    <subcellularLocation>
        <location evidence="1">Cytoplasm</location>
        <location evidence="1">Cytoskeleton</location>
        <location evidence="1">Microtubule organizing center</location>
        <location evidence="1">Spindle pole body</location>
    </subcellularLocation>
</comment>
<dbReference type="GO" id="GO:0099070">
    <property type="term" value="C:static microtubule bundle"/>
    <property type="evidence" value="ECO:0007669"/>
    <property type="project" value="UniProtKB-ARBA"/>
</dbReference>
<dbReference type="Proteomes" id="UP000094455">
    <property type="component" value="Unassembled WGS sequence"/>
</dbReference>
<dbReference type="FunFam" id="1.25.10.10:FF:000019">
    <property type="entry name" value="Cytoskeleton-associated protein 5"/>
    <property type="match status" value="1"/>
</dbReference>
<dbReference type="InterPro" id="IPR045110">
    <property type="entry name" value="XMAP215"/>
</dbReference>
<dbReference type="GeneID" id="30180966"/>
<dbReference type="GO" id="GO:0000022">
    <property type="term" value="P:mitotic spindle elongation"/>
    <property type="evidence" value="ECO:0007669"/>
    <property type="project" value="UniProtKB-ARBA"/>
</dbReference>
<dbReference type="InterPro" id="IPR034085">
    <property type="entry name" value="TOG"/>
</dbReference>
<feature type="compositionally biased region" description="Polar residues" evidence="8">
    <location>
        <begin position="529"/>
        <end position="539"/>
    </location>
</feature>
<feature type="region of interest" description="Disordered" evidence="8">
    <location>
        <begin position="522"/>
        <end position="576"/>
    </location>
</feature>
<dbReference type="SMART" id="SM01349">
    <property type="entry name" value="TOG"/>
    <property type="match status" value="2"/>
</dbReference>
<dbReference type="GO" id="GO:0051010">
    <property type="term" value="F:microtubule plus-end binding"/>
    <property type="evidence" value="ECO:0007669"/>
    <property type="project" value="InterPro"/>
</dbReference>
<feature type="domain" description="TOG" evidence="9">
    <location>
        <begin position="4"/>
        <end position="230"/>
    </location>
</feature>
<dbReference type="OrthoDB" id="205662at2759"/>
<evidence type="ECO:0000313" key="11">
    <source>
        <dbReference type="Proteomes" id="UP000094455"/>
    </source>
</evidence>
<keyword evidence="7" id="KW-0175">Coiled coil</keyword>
<dbReference type="GO" id="GO:0030951">
    <property type="term" value="P:establishment or maintenance of microtubule cytoskeleton polarity"/>
    <property type="evidence" value="ECO:0007669"/>
    <property type="project" value="InterPro"/>
</dbReference>
<evidence type="ECO:0000256" key="4">
    <source>
        <dbReference type="ARBA" id="ARBA00023212"/>
    </source>
</evidence>
<dbReference type="Pfam" id="PF21042">
    <property type="entry name" value="Stu2_CTS"/>
    <property type="match status" value="1"/>
</dbReference>
<dbReference type="InterPro" id="IPR016024">
    <property type="entry name" value="ARM-type_fold"/>
</dbReference>
<comment type="similarity">
    <text evidence="5">Belongs to the TOG/XMAP215 family.</text>
</comment>
<evidence type="ECO:0000256" key="2">
    <source>
        <dbReference type="ARBA" id="ARBA00022490"/>
    </source>
</evidence>
<dbReference type="SUPFAM" id="SSF48371">
    <property type="entry name" value="ARM repeat"/>
    <property type="match status" value="1"/>
</dbReference>
<reference evidence="10 11" key="1">
    <citation type="journal article" date="2016" name="Proc. Natl. Acad. Sci. U.S.A.">
        <title>Comparative genomics of biotechnologically important yeasts.</title>
        <authorList>
            <person name="Riley R."/>
            <person name="Haridas S."/>
            <person name="Wolfe K.H."/>
            <person name="Lopes M.R."/>
            <person name="Hittinger C.T."/>
            <person name="Goeker M."/>
            <person name="Salamov A.A."/>
            <person name="Wisecaver J.H."/>
            <person name="Long T.M."/>
            <person name="Calvey C.H."/>
            <person name="Aerts A.L."/>
            <person name="Barry K.W."/>
            <person name="Choi C."/>
            <person name="Clum A."/>
            <person name="Coughlan A.Y."/>
            <person name="Deshpande S."/>
            <person name="Douglass A.P."/>
            <person name="Hanson S.J."/>
            <person name="Klenk H.-P."/>
            <person name="LaButti K.M."/>
            <person name="Lapidus A."/>
            <person name="Lindquist E.A."/>
            <person name="Lipzen A.M."/>
            <person name="Meier-Kolthoff J.P."/>
            <person name="Ohm R.A."/>
            <person name="Otillar R.P."/>
            <person name="Pangilinan J.L."/>
            <person name="Peng Y."/>
            <person name="Rokas A."/>
            <person name="Rosa C.A."/>
            <person name="Scheuner C."/>
            <person name="Sibirny A.A."/>
            <person name="Slot J.C."/>
            <person name="Stielow J.B."/>
            <person name="Sun H."/>
            <person name="Kurtzman C.P."/>
            <person name="Blackwell M."/>
            <person name="Grigoriev I.V."/>
            <person name="Jeffries T.W."/>
        </authorList>
    </citation>
    <scope>NUCLEOTIDE SEQUENCE [LARGE SCALE GENOMIC DNA]</scope>
    <source>
        <strain evidence="10 11">NRRL Y-2026</strain>
    </source>
</reference>
<evidence type="ECO:0000256" key="3">
    <source>
        <dbReference type="ARBA" id="ARBA00022737"/>
    </source>
</evidence>
<evidence type="ECO:0000313" key="10">
    <source>
        <dbReference type="EMBL" id="ODQ46657.1"/>
    </source>
</evidence>
<dbReference type="Gene3D" id="1.25.10.10">
    <property type="entry name" value="Leucine-rich Repeat Variant"/>
    <property type="match status" value="2"/>
</dbReference>
<keyword evidence="4" id="KW-0206">Cytoskeleton</keyword>
<dbReference type="GO" id="GO:0000776">
    <property type="term" value="C:kinetochore"/>
    <property type="evidence" value="ECO:0007669"/>
    <property type="project" value="UniProtKB-ARBA"/>
</dbReference>
<evidence type="ECO:0000256" key="1">
    <source>
        <dbReference type="ARBA" id="ARBA00004317"/>
    </source>
</evidence>
<keyword evidence="2" id="KW-0963">Cytoplasm</keyword>
<evidence type="ECO:0000256" key="6">
    <source>
        <dbReference type="PROSITE-ProRule" id="PRU00103"/>
    </source>
</evidence>
<dbReference type="InterPro" id="IPR048491">
    <property type="entry name" value="XMAP215_CLASP_TOG"/>
</dbReference>
<sequence length="781" mass="87146">MSESEFENLPVEELLEHKLWKARQLGYSQLKEIAEKSISDELITQLVNNPQRLLKIVTDSNVAAQEMGISALTTILKQSRPETVSRTRDTVVPGLVEKGLTSSKASSRSEATEALLLYVELDSGKEVIELMLPSLSAKSPKQVTATVKAINDIYSAFGCPTMDPKLIINSIPKLFEHSDKNVRGEASGLSVTIRSYIGDSFDQTIFPKIKPIQQKDLKALFEEIKSGAKPSRMTYSQKSANLAENDEDVQMTEESVIESTGEAKAVFNAYDFEDPVDVLSQLPTDLSTRLRESVWKERVEVLEEISGFFKAPKIQDEDYSYFISLMVGCLRDVNLQVVTLACGILLDLAKGLKANFHKYSSTLVSPLLERTKERKKTVLGALIEVLDTCFKYSSFHDIVDPTVEYMVHISPHVKVESMQYLVRCLKETKVLPTNDEIERMMASAIKLLQDSQVTVRNAASEVIGTLMKLIGSEKSRKYLDRVDKRHVKKVQQICQSAVVKTGPTREGFTVVEQVTSINDKIPNLAQRGVGSNTSENENTTAAPSTSRSSGSSIPSKRAATSPLKENVANHKNTLTSKPLKASNVSNYGISAQQLQELELLKAEKFVWLEEKKVLLSDLEEVKSNNDSLLKNVVSLNGKLDDYHEKFTTMSMTLKSKDTQIFRLRSDLETCQIRYSQLQQKNKVLSGQLELSNDKNTAVESINKVPEDSNDINRRISILSIGSSTGEAKETEKIPVLRNNVSIYNFDDADDGWKRATAVTNDLKAKIQRMKARTRVLDPVDD</sequence>
<dbReference type="GO" id="GO:1990571">
    <property type="term" value="P:meiotic centromere clustering"/>
    <property type="evidence" value="ECO:0007669"/>
    <property type="project" value="UniProtKB-ARBA"/>
</dbReference>
<dbReference type="EMBL" id="KV454003">
    <property type="protein sequence ID" value="ODQ46657.1"/>
    <property type="molecule type" value="Genomic_DNA"/>
</dbReference>
<feature type="repeat" description="HEAT" evidence="6">
    <location>
        <begin position="440"/>
        <end position="478"/>
    </location>
</feature>
<dbReference type="InterPro" id="IPR011989">
    <property type="entry name" value="ARM-like"/>
</dbReference>
<dbReference type="GO" id="GO:1990498">
    <property type="term" value="C:mitotic spindle microtubule"/>
    <property type="evidence" value="ECO:0007669"/>
    <property type="project" value="UniProtKB-ARBA"/>
</dbReference>
<dbReference type="InterPro" id="IPR021133">
    <property type="entry name" value="HEAT_type_2"/>
</dbReference>
<gene>
    <name evidence="10" type="ORF">PICMEDRAFT_72708</name>
</gene>
<dbReference type="GO" id="GO:0051315">
    <property type="term" value="P:attachment of mitotic spindle microtubules to kinetochore"/>
    <property type="evidence" value="ECO:0007669"/>
    <property type="project" value="UniProtKB-ARBA"/>
</dbReference>
<feature type="coiled-coil region" evidence="7">
    <location>
        <begin position="611"/>
        <end position="638"/>
    </location>
</feature>
<keyword evidence="3" id="KW-0677">Repeat</keyword>
<feature type="compositionally biased region" description="Low complexity" evidence="8">
    <location>
        <begin position="540"/>
        <end position="559"/>
    </location>
</feature>
<dbReference type="RefSeq" id="XP_019017770.1">
    <property type="nucleotide sequence ID" value="XM_019164279.1"/>
</dbReference>